<organism evidence="7 8">
    <name type="scientific">Candidatus Sedimenticola endophacoides</name>
    <dbReference type="NCBI Taxonomy" id="2548426"/>
    <lineage>
        <taxon>Bacteria</taxon>
        <taxon>Pseudomonadati</taxon>
        <taxon>Pseudomonadota</taxon>
        <taxon>Gammaproteobacteria</taxon>
        <taxon>Chromatiales</taxon>
        <taxon>Sedimenticolaceae</taxon>
        <taxon>Sedimenticola</taxon>
    </lineage>
</organism>
<dbReference type="Pfam" id="PF03449">
    <property type="entry name" value="GreA_GreB_N"/>
    <property type="match status" value="1"/>
</dbReference>
<dbReference type="Proteomes" id="UP000250928">
    <property type="component" value="Unassembled WGS sequence"/>
</dbReference>
<dbReference type="PIRSF" id="PIRSF006092">
    <property type="entry name" value="GreA_GreB"/>
    <property type="match status" value="1"/>
</dbReference>
<comment type="caution">
    <text evidence="7">The sequence shown here is derived from an EMBL/GenBank/DDBJ whole genome shotgun (WGS) entry which is preliminary data.</text>
</comment>
<dbReference type="PANTHER" id="PTHR30437">
    <property type="entry name" value="TRANSCRIPTION ELONGATION FACTOR GREA"/>
    <property type="match status" value="1"/>
</dbReference>
<evidence type="ECO:0000256" key="2">
    <source>
        <dbReference type="ARBA" id="ARBA00023125"/>
    </source>
</evidence>
<keyword evidence="2 4" id="KW-0238">DNA-binding</keyword>
<feature type="domain" description="Transcription elongation factor GreA/GreB C-terminal" evidence="5">
    <location>
        <begin position="92"/>
        <end position="163"/>
    </location>
</feature>
<dbReference type="NCBIfam" id="TIGR01461">
    <property type="entry name" value="greB"/>
    <property type="match status" value="1"/>
</dbReference>
<dbReference type="PROSITE" id="PS00830">
    <property type="entry name" value="GREAB_2"/>
    <property type="match status" value="1"/>
</dbReference>
<dbReference type="SUPFAM" id="SSF54534">
    <property type="entry name" value="FKBP-like"/>
    <property type="match status" value="1"/>
</dbReference>
<dbReference type="InterPro" id="IPR022691">
    <property type="entry name" value="Tscrpt_elong_fac_GreA/B_N"/>
</dbReference>
<reference evidence="7 8" key="1">
    <citation type="submission" date="2018-01" db="EMBL/GenBank/DDBJ databases">
        <title>Novel co-symbiosis in the lucinid bivalve Phacoides pectinatus.</title>
        <authorList>
            <person name="Lim S.J."/>
            <person name="Davis B.G."/>
            <person name="Gill D.E."/>
            <person name="Engel A.S."/>
            <person name="Anderson L.C."/>
            <person name="Campbell B.J."/>
        </authorList>
    </citation>
    <scope>NUCLEOTIDE SEQUENCE [LARGE SCALE GENOMIC DNA]</scope>
    <source>
        <strain evidence="7">N3_P5</strain>
    </source>
</reference>
<dbReference type="Pfam" id="PF01272">
    <property type="entry name" value="GreA_GreB"/>
    <property type="match status" value="1"/>
</dbReference>
<comment type="similarity">
    <text evidence="4">Belongs to the GreA/GreB family. GreB subfamily.</text>
</comment>
<dbReference type="GO" id="GO:0070063">
    <property type="term" value="F:RNA polymerase binding"/>
    <property type="evidence" value="ECO:0007669"/>
    <property type="project" value="InterPro"/>
</dbReference>
<dbReference type="InterPro" id="IPR028624">
    <property type="entry name" value="Tscrpt_elong_fac_GreA/B"/>
</dbReference>
<evidence type="ECO:0000259" key="5">
    <source>
        <dbReference type="Pfam" id="PF01272"/>
    </source>
</evidence>
<evidence type="ECO:0000313" key="8">
    <source>
        <dbReference type="Proteomes" id="UP000250928"/>
    </source>
</evidence>
<evidence type="ECO:0000259" key="6">
    <source>
        <dbReference type="Pfam" id="PF03449"/>
    </source>
</evidence>
<dbReference type="GO" id="GO:0003746">
    <property type="term" value="F:translation elongation factor activity"/>
    <property type="evidence" value="ECO:0007669"/>
    <property type="project" value="UniProtKB-KW"/>
</dbReference>
<keyword evidence="3 4" id="KW-0804">Transcription</keyword>
<accession>A0A6N4DXM9</accession>
<dbReference type="AlphaFoldDB" id="A0A6N4DXM9"/>
<feature type="domain" description="Transcription elongation factor GreA/GreB N-terminal" evidence="6">
    <location>
        <begin position="14"/>
        <end position="82"/>
    </location>
</feature>
<keyword evidence="7" id="KW-0648">Protein biosynthesis</keyword>
<dbReference type="InterPro" id="IPR023459">
    <property type="entry name" value="Tscrpt_elong_fac_GreA/B_fam"/>
</dbReference>
<dbReference type="NCBIfam" id="NF002506">
    <property type="entry name" value="PRK01885.1"/>
    <property type="match status" value="1"/>
</dbReference>
<dbReference type="GO" id="GO:0006354">
    <property type="term" value="P:DNA-templated transcription elongation"/>
    <property type="evidence" value="ECO:0007669"/>
    <property type="project" value="TreeGrafter"/>
</dbReference>
<dbReference type="HAMAP" id="MF_00930">
    <property type="entry name" value="GreB"/>
    <property type="match status" value="1"/>
</dbReference>
<dbReference type="FunFam" id="3.10.50.30:FF:000001">
    <property type="entry name" value="Transcription elongation factor GreA"/>
    <property type="match status" value="1"/>
</dbReference>
<name>A0A6N4DXM9_9GAMM</name>
<dbReference type="InterPro" id="IPR036805">
    <property type="entry name" value="Tscrpt_elong_fac_GreA/B_N_sf"/>
</dbReference>
<evidence type="ECO:0000256" key="3">
    <source>
        <dbReference type="ARBA" id="ARBA00023163"/>
    </source>
</evidence>
<proteinExistence type="inferred from homology"/>
<dbReference type="FunFam" id="1.10.287.180:FF:000001">
    <property type="entry name" value="Transcription elongation factor GreA"/>
    <property type="match status" value="1"/>
</dbReference>
<dbReference type="InterPro" id="IPR036953">
    <property type="entry name" value="GreA/GreB_C_sf"/>
</dbReference>
<dbReference type="Gene3D" id="3.10.50.30">
    <property type="entry name" value="Transcription elongation factor, GreA/GreB, C-terminal domain"/>
    <property type="match status" value="1"/>
</dbReference>
<protein>
    <recommendedName>
        <fullName evidence="4">Transcription elongation factor GreB</fullName>
    </recommendedName>
    <alternativeName>
        <fullName evidence="4">Transcript cleavage factor GreB</fullName>
    </alternativeName>
</protein>
<keyword evidence="7" id="KW-0251">Elongation factor</keyword>
<dbReference type="SUPFAM" id="SSF46557">
    <property type="entry name" value="GreA transcript cleavage protein, N-terminal domain"/>
    <property type="match status" value="1"/>
</dbReference>
<evidence type="ECO:0000256" key="1">
    <source>
        <dbReference type="ARBA" id="ARBA00023015"/>
    </source>
</evidence>
<comment type="function">
    <text evidence="4">Necessary for efficient RNA polymerase transcription elongation past template-encoded arresting sites. The arresting sites in DNA have the property of trapping a certain fraction of elongating RNA polymerases that pass through, resulting in locked ternary complexes. Cleavage of the nascent transcript by cleavage factors such as GreA or GreB allows the resumption of elongation from the new 3'terminus. GreB releases sequences of up to 9 nucleotides in length.</text>
</comment>
<dbReference type="InterPro" id="IPR001437">
    <property type="entry name" value="Tscrpt_elong_fac_GreA/B_C"/>
</dbReference>
<sequence>MGRYRPPQAPRSPYITRAGYQALERESKTLWVRRREVVRALAAAAAEGDRSENAEYIYRKKELRELDRRIRYLQRRLPDLRVVEHPPSDPGGIFFGAWVCLEDEAGVEHRYRIVGPDEFEPGRGWISIDSPMARALLKRRVDDEVIVRTPGGSSRYWVVEVSYQEGATEGERV</sequence>
<dbReference type="InterPro" id="IPR006358">
    <property type="entry name" value="Tscrpt_elong_fac_GreB"/>
</dbReference>
<dbReference type="EMBL" id="PQCO01000197">
    <property type="protein sequence ID" value="PUE01638.1"/>
    <property type="molecule type" value="Genomic_DNA"/>
</dbReference>
<dbReference type="Gene3D" id="1.10.287.180">
    <property type="entry name" value="Transcription elongation factor, GreA/GreB, N-terminal domain"/>
    <property type="match status" value="1"/>
</dbReference>
<dbReference type="PANTHER" id="PTHR30437:SF6">
    <property type="entry name" value="TRANSCRIPTION ELONGATION FACTOR GREB"/>
    <property type="match status" value="1"/>
</dbReference>
<dbReference type="GO" id="GO:0003677">
    <property type="term" value="F:DNA binding"/>
    <property type="evidence" value="ECO:0007669"/>
    <property type="project" value="UniProtKB-UniRule"/>
</dbReference>
<evidence type="ECO:0000256" key="4">
    <source>
        <dbReference type="HAMAP-Rule" id="MF_00930"/>
    </source>
</evidence>
<evidence type="ECO:0000313" key="7">
    <source>
        <dbReference type="EMBL" id="PUE01638.1"/>
    </source>
</evidence>
<gene>
    <name evidence="4" type="primary">greB</name>
    <name evidence="7" type="ORF">C3L24_07560</name>
</gene>
<dbReference type="GO" id="GO:0032784">
    <property type="term" value="P:regulation of DNA-templated transcription elongation"/>
    <property type="evidence" value="ECO:0007669"/>
    <property type="project" value="UniProtKB-UniRule"/>
</dbReference>
<dbReference type="HAMAP" id="MF_00105">
    <property type="entry name" value="GreA_GreB"/>
    <property type="match status" value="1"/>
</dbReference>
<dbReference type="InterPro" id="IPR018151">
    <property type="entry name" value="TF_GreA/GreB_CS"/>
</dbReference>
<keyword evidence="1 4" id="KW-0805">Transcription regulation</keyword>